<sequence length="83" mass="9212">MVYGCCSVMVFRPYADPKRAARGEQWYFTAAGVTVNLVDADQASHTLKIRNRHMKGIYLNTWAPSTLDGDLPLTDFSATGLTK</sequence>
<evidence type="ECO:0000313" key="2">
    <source>
        <dbReference type="Proteomes" id="UP000280861"/>
    </source>
</evidence>
<protein>
    <submittedName>
        <fullName evidence="1">Uncharacterized protein</fullName>
    </submittedName>
</protein>
<dbReference type="EMBL" id="UXAU01000016">
    <property type="protein sequence ID" value="VDC22519.1"/>
    <property type="molecule type" value="Genomic_DNA"/>
</dbReference>
<gene>
    <name evidence="1" type="ORF">PSET11_00983</name>
</gene>
<proteinExistence type="predicted"/>
<reference evidence="1 2" key="1">
    <citation type="submission" date="2018-11" db="EMBL/GenBank/DDBJ databases">
        <authorList>
            <person name="Criscuolo A."/>
        </authorList>
    </citation>
    <scope>NUCLEOTIDE SEQUENCE [LARGE SCALE GENOMIC DNA]</scope>
    <source>
        <strain evidence="1">AT11b</strain>
    </source>
</reference>
<keyword evidence="2" id="KW-1185">Reference proteome</keyword>
<evidence type="ECO:0000313" key="1">
    <source>
        <dbReference type="EMBL" id="VDC22519.1"/>
    </source>
</evidence>
<dbReference type="Proteomes" id="UP000280861">
    <property type="component" value="Unassembled WGS sequence"/>
</dbReference>
<dbReference type="AlphaFoldDB" id="A0A3P5X398"/>
<name>A0A3P5X398_9MICC</name>
<accession>A0A3P5X398</accession>
<organism evidence="1 2">
    <name type="scientific">Arthrobacter ulcerisalmonis</name>
    <dbReference type="NCBI Taxonomy" id="2483813"/>
    <lineage>
        <taxon>Bacteria</taxon>
        <taxon>Bacillati</taxon>
        <taxon>Actinomycetota</taxon>
        <taxon>Actinomycetes</taxon>
        <taxon>Micrococcales</taxon>
        <taxon>Micrococcaceae</taxon>
        <taxon>Arthrobacter</taxon>
    </lineage>
</organism>